<evidence type="ECO:0000313" key="3">
    <source>
        <dbReference type="Proteomes" id="UP000037923"/>
    </source>
</evidence>
<sequence length="672" mass="72819">MESFHEDGEGGLRTQSPVASFILPRIIDIPSVTQQNKSQPTASAVKQQATQLAETALSQPFLNPAPEHNQCPVYHYDEVTGFVTASVNEPPPLLPNQPNAFALGGALFRSTPAALHVTPPPNSLLETSGPLPMCSSSRSVRTSSAPPYSVSSIGSDSVSSPVEAVVPGMWNHALIVFDKLFCVCFVPPLLRPLRIGELVLCEFGSSDNTATVVADVSFLVAGVLAVREAAEHVFGFNSPKAAPTGATYRSSSPLYREKLACGLAADHLLCRLPSLIRRGTNRDKKRVYFSRLRSNDALAAVQHELLNVPVTAQAAEYQVNFSCATIYLAGDREQCVLPAQHFQDIGEALLEKLRCETVEFRFWGERHHGELDLTHTLLGNQYSEVLYEKVVEHLRSQSGRSALRAAAQANAAKQQPQQTQPPPSQQAATLALQHPQQLAAKAPSYQSSQGWSQPAAVPAITSVPTMTFLQQASGPAAPASLSYALAPPIYVTQQTPPQQRQQPPAIQVLSPQPSLSFVQLSTFPTIQHVNTANVTYVTRQPSATYYENTPQQQQQQQQTMLSLSPNPVSGSPVYYVVPSTTAVQWDRSPSTPQGLEQGSQHYLQQMQSSQPSAQTQIAPVLFRTSDDAVNQQTLPSSTAYVHASAMNAQGFQAVSYPLVLSPSCMSFQQFQC</sequence>
<dbReference type="VEuPathDB" id="TriTrypDB:LpyrH10_06_3390"/>
<gene>
    <name evidence="2" type="ORF">ABB37_03969</name>
</gene>
<name>A0A0N0DWC9_LEPPY</name>
<dbReference type="AlphaFoldDB" id="A0A0N0DWC9"/>
<dbReference type="EMBL" id="LGTL01000006">
    <property type="protein sequence ID" value="KPA81648.1"/>
    <property type="molecule type" value="Genomic_DNA"/>
</dbReference>
<dbReference type="GeneID" id="26904260"/>
<feature type="region of interest" description="Disordered" evidence="1">
    <location>
        <begin position="402"/>
        <end position="445"/>
    </location>
</feature>
<keyword evidence="3" id="KW-1185">Reference proteome</keyword>
<feature type="compositionally biased region" description="Low complexity" evidence="1">
    <location>
        <begin position="402"/>
        <end position="418"/>
    </location>
</feature>
<dbReference type="OMA" id="PGIYWAN"/>
<accession>A0A0N0DWC9</accession>
<evidence type="ECO:0000313" key="2">
    <source>
        <dbReference type="EMBL" id="KPA81648.1"/>
    </source>
</evidence>
<evidence type="ECO:0000256" key="1">
    <source>
        <dbReference type="SAM" id="MobiDB-lite"/>
    </source>
</evidence>
<dbReference type="OrthoDB" id="266118at2759"/>
<dbReference type="Proteomes" id="UP000037923">
    <property type="component" value="Unassembled WGS sequence"/>
</dbReference>
<proteinExistence type="predicted"/>
<organism evidence="2 3">
    <name type="scientific">Leptomonas pyrrhocoris</name>
    <name type="common">Firebug parasite</name>
    <dbReference type="NCBI Taxonomy" id="157538"/>
    <lineage>
        <taxon>Eukaryota</taxon>
        <taxon>Discoba</taxon>
        <taxon>Euglenozoa</taxon>
        <taxon>Kinetoplastea</taxon>
        <taxon>Metakinetoplastina</taxon>
        <taxon>Trypanosomatida</taxon>
        <taxon>Trypanosomatidae</taxon>
        <taxon>Leishmaniinae</taxon>
        <taxon>Leptomonas</taxon>
    </lineage>
</organism>
<dbReference type="RefSeq" id="XP_015660087.1">
    <property type="nucleotide sequence ID" value="XM_015801467.1"/>
</dbReference>
<comment type="caution">
    <text evidence="2">The sequence shown here is derived from an EMBL/GenBank/DDBJ whole genome shotgun (WGS) entry which is preliminary data.</text>
</comment>
<protein>
    <submittedName>
        <fullName evidence="2">Uncharacterized protein</fullName>
    </submittedName>
</protein>
<reference evidence="2 3" key="1">
    <citation type="submission" date="2015-07" db="EMBL/GenBank/DDBJ databases">
        <title>High-quality genome of monoxenous trypanosomatid Leptomonas pyrrhocoris.</title>
        <authorList>
            <person name="Flegontov P."/>
            <person name="Butenko A."/>
            <person name="Firsov S."/>
            <person name="Vlcek C."/>
            <person name="Logacheva M.D."/>
            <person name="Field M."/>
            <person name="Filatov D."/>
            <person name="Flegontova O."/>
            <person name="Gerasimov E."/>
            <person name="Jackson A.P."/>
            <person name="Kelly S."/>
            <person name="Opperdoes F."/>
            <person name="O'Reilly A."/>
            <person name="Votypka J."/>
            <person name="Yurchenko V."/>
            <person name="Lukes J."/>
        </authorList>
    </citation>
    <scope>NUCLEOTIDE SEQUENCE [LARGE SCALE GENOMIC DNA]</scope>
    <source>
        <strain evidence="2">H10</strain>
    </source>
</reference>